<dbReference type="Proteomes" id="UP001195483">
    <property type="component" value="Unassembled WGS sequence"/>
</dbReference>
<name>A0AAE0SJR6_9BIVA</name>
<gene>
    <name evidence="5" type="ORF">CHS0354_003199</name>
</gene>
<evidence type="ECO:0000256" key="1">
    <source>
        <dbReference type="ARBA" id="ARBA00022729"/>
    </source>
</evidence>
<feature type="transmembrane region" description="Helical" evidence="3">
    <location>
        <begin position="104"/>
        <end position="124"/>
    </location>
</feature>
<dbReference type="InterPro" id="IPR050975">
    <property type="entry name" value="Sleep_regulator"/>
</dbReference>
<protein>
    <recommendedName>
        <fullName evidence="7">Protein quiver</fullName>
    </recommendedName>
</protein>
<dbReference type="AlphaFoldDB" id="A0AAE0SJR6"/>
<dbReference type="InterPro" id="IPR045860">
    <property type="entry name" value="Snake_toxin-like_sf"/>
</dbReference>
<sequence>MRNFGVVCIFILGFVFPLRSVAARECYKCETLDKSCNDPFNKNVGISKTQCSGACYKWKREMSGVQVTKRGCYDGLQEENKCNAVKVNEVKVNSCLCNGDLCNGALPVGWPFIVLVALIVIYILF</sequence>
<evidence type="ECO:0000256" key="2">
    <source>
        <dbReference type="ARBA" id="ARBA00023180"/>
    </source>
</evidence>
<dbReference type="GO" id="GO:0032222">
    <property type="term" value="P:regulation of synaptic transmission, cholinergic"/>
    <property type="evidence" value="ECO:0007669"/>
    <property type="project" value="InterPro"/>
</dbReference>
<keyword evidence="3" id="KW-1133">Transmembrane helix</keyword>
<dbReference type="PANTHER" id="PTHR33562">
    <property type="entry name" value="ATILLA, ISOFORM B-RELATED-RELATED"/>
    <property type="match status" value="1"/>
</dbReference>
<accession>A0AAE0SJR6</accession>
<dbReference type="GO" id="GO:0030431">
    <property type="term" value="P:sleep"/>
    <property type="evidence" value="ECO:0007669"/>
    <property type="project" value="InterPro"/>
</dbReference>
<organism evidence="5 6">
    <name type="scientific">Potamilus streckersoni</name>
    <dbReference type="NCBI Taxonomy" id="2493646"/>
    <lineage>
        <taxon>Eukaryota</taxon>
        <taxon>Metazoa</taxon>
        <taxon>Spiralia</taxon>
        <taxon>Lophotrochozoa</taxon>
        <taxon>Mollusca</taxon>
        <taxon>Bivalvia</taxon>
        <taxon>Autobranchia</taxon>
        <taxon>Heteroconchia</taxon>
        <taxon>Palaeoheterodonta</taxon>
        <taxon>Unionida</taxon>
        <taxon>Unionoidea</taxon>
        <taxon>Unionidae</taxon>
        <taxon>Ambleminae</taxon>
        <taxon>Lampsilini</taxon>
        <taxon>Potamilus</taxon>
    </lineage>
</organism>
<evidence type="ECO:0008006" key="7">
    <source>
        <dbReference type="Google" id="ProtNLM"/>
    </source>
</evidence>
<reference evidence="5" key="3">
    <citation type="submission" date="2023-05" db="EMBL/GenBank/DDBJ databases">
        <authorList>
            <person name="Smith C.H."/>
        </authorList>
    </citation>
    <scope>NUCLEOTIDE SEQUENCE</scope>
    <source>
        <strain evidence="5">CHS0354</strain>
        <tissue evidence="5">Mantle</tissue>
    </source>
</reference>
<feature type="chain" id="PRO_5042228660" description="Protein quiver" evidence="4">
    <location>
        <begin position="24"/>
        <end position="125"/>
    </location>
</feature>
<dbReference type="Gene3D" id="2.10.60.10">
    <property type="entry name" value="CD59"/>
    <property type="match status" value="1"/>
</dbReference>
<comment type="caution">
    <text evidence="5">The sequence shown here is derived from an EMBL/GenBank/DDBJ whole genome shotgun (WGS) entry which is preliminary data.</text>
</comment>
<evidence type="ECO:0000256" key="3">
    <source>
        <dbReference type="SAM" id="Phobius"/>
    </source>
</evidence>
<dbReference type="InterPro" id="IPR031424">
    <property type="entry name" value="QVR-like"/>
</dbReference>
<proteinExistence type="predicted"/>
<keyword evidence="3" id="KW-0472">Membrane</keyword>
<dbReference type="Pfam" id="PF17064">
    <property type="entry name" value="QVR"/>
    <property type="match status" value="1"/>
</dbReference>
<evidence type="ECO:0000313" key="6">
    <source>
        <dbReference type="Proteomes" id="UP001195483"/>
    </source>
</evidence>
<evidence type="ECO:0000256" key="4">
    <source>
        <dbReference type="SAM" id="SignalP"/>
    </source>
</evidence>
<evidence type="ECO:0000313" key="5">
    <source>
        <dbReference type="EMBL" id="KAK3592765.1"/>
    </source>
</evidence>
<dbReference type="EMBL" id="JAEAOA010000264">
    <property type="protein sequence ID" value="KAK3592765.1"/>
    <property type="molecule type" value="Genomic_DNA"/>
</dbReference>
<keyword evidence="1 4" id="KW-0732">Signal</keyword>
<reference evidence="5" key="2">
    <citation type="journal article" date="2021" name="Genome Biol. Evol.">
        <title>Developing a high-quality reference genome for a parasitic bivalve with doubly uniparental inheritance (Bivalvia: Unionida).</title>
        <authorList>
            <person name="Smith C.H."/>
        </authorList>
    </citation>
    <scope>NUCLEOTIDE SEQUENCE</scope>
    <source>
        <strain evidence="5">CHS0354</strain>
        <tissue evidence="5">Mantle</tissue>
    </source>
</reference>
<keyword evidence="6" id="KW-1185">Reference proteome</keyword>
<reference evidence="5" key="1">
    <citation type="journal article" date="2021" name="Genome Biol. Evol.">
        <title>A High-Quality Reference Genome for a Parasitic Bivalve with Doubly Uniparental Inheritance (Bivalvia: Unionida).</title>
        <authorList>
            <person name="Smith C.H."/>
        </authorList>
    </citation>
    <scope>NUCLEOTIDE SEQUENCE</scope>
    <source>
        <strain evidence="5">CHS0354</strain>
    </source>
</reference>
<feature type="signal peptide" evidence="4">
    <location>
        <begin position="1"/>
        <end position="23"/>
    </location>
</feature>
<keyword evidence="2" id="KW-0325">Glycoprotein</keyword>
<keyword evidence="3" id="KW-0812">Transmembrane</keyword>